<comment type="caution">
    <text evidence="2">The sequence shown here is derived from an EMBL/GenBank/DDBJ whole genome shotgun (WGS) entry which is preliminary data.</text>
</comment>
<dbReference type="EMBL" id="BMLQ01000005">
    <property type="protein sequence ID" value="GGO45602.1"/>
    <property type="molecule type" value="Genomic_DNA"/>
</dbReference>
<protein>
    <recommendedName>
        <fullName evidence="4">Helicase</fullName>
    </recommendedName>
</protein>
<accession>A0ABQ2M1G7</accession>
<evidence type="ECO:0000313" key="3">
    <source>
        <dbReference type="Proteomes" id="UP000642509"/>
    </source>
</evidence>
<dbReference type="InterPro" id="IPR021202">
    <property type="entry name" value="Rv3654c-like"/>
</dbReference>
<evidence type="ECO:0000313" key="2">
    <source>
        <dbReference type="EMBL" id="GGO45602.1"/>
    </source>
</evidence>
<sequence length="136" mass="13812">MNRTTERRSREQTEQRERDEQGEQGAGSVTVLATVFLTLALLGATAALGTAATAAARASGAADLAALAAADAARGLVLADPCVVAAQTADRHGATVIECVAASDGTVQVRTRYESALPWPSEGVARAGPPASTVPR</sequence>
<dbReference type="NCBIfam" id="TIGR03816">
    <property type="entry name" value="tadE_like_DECH"/>
    <property type="match status" value="1"/>
</dbReference>
<reference evidence="3" key="1">
    <citation type="journal article" date="2019" name="Int. J. Syst. Evol. Microbiol.">
        <title>The Global Catalogue of Microorganisms (GCM) 10K type strain sequencing project: providing services to taxonomists for standard genome sequencing and annotation.</title>
        <authorList>
            <consortium name="The Broad Institute Genomics Platform"/>
            <consortium name="The Broad Institute Genome Sequencing Center for Infectious Disease"/>
            <person name="Wu L."/>
            <person name="Ma J."/>
        </authorList>
    </citation>
    <scope>NUCLEOTIDE SEQUENCE [LARGE SCALE GENOMIC DNA]</scope>
    <source>
        <strain evidence="3">CGMCC 1.7064</strain>
    </source>
</reference>
<keyword evidence="3" id="KW-1185">Reference proteome</keyword>
<organism evidence="2 3">
    <name type="scientific">Citricoccus zhacaiensis</name>
    <dbReference type="NCBI Taxonomy" id="489142"/>
    <lineage>
        <taxon>Bacteria</taxon>
        <taxon>Bacillati</taxon>
        <taxon>Actinomycetota</taxon>
        <taxon>Actinomycetes</taxon>
        <taxon>Micrococcales</taxon>
        <taxon>Micrococcaceae</taxon>
        <taxon>Citricoccus</taxon>
    </lineage>
</organism>
<dbReference type="RefSeq" id="WP_188805918.1">
    <property type="nucleotide sequence ID" value="NZ_BAAAOU010000011.1"/>
</dbReference>
<evidence type="ECO:0000256" key="1">
    <source>
        <dbReference type="SAM" id="MobiDB-lite"/>
    </source>
</evidence>
<evidence type="ECO:0008006" key="4">
    <source>
        <dbReference type="Google" id="ProtNLM"/>
    </source>
</evidence>
<feature type="compositionally biased region" description="Basic and acidic residues" evidence="1">
    <location>
        <begin position="1"/>
        <end position="21"/>
    </location>
</feature>
<proteinExistence type="predicted"/>
<feature type="region of interest" description="Disordered" evidence="1">
    <location>
        <begin position="1"/>
        <end position="25"/>
    </location>
</feature>
<name>A0ABQ2M1G7_9MICC</name>
<gene>
    <name evidence="2" type="ORF">GCM10010977_18670</name>
</gene>
<dbReference type="Proteomes" id="UP000642509">
    <property type="component" value="Unassembled WGS sequence"/>
</dbReference>